<dbReference type="Proteomes" id="UP001604336">
    <property type="component" value="Unassembled WGS sequence"/>
</dbReference>
<gene>
    <name evidence="1" type="ORF">Adt_33600</name>
</gene>
<sequence length="189" mass="21285">MGCPMRILKWICDFHPNDETPIAPVWISFPLLRIHLRVKEFSFALSKIVGVSLRIYKATVDLLRPSEARACVEVNLEHKLPDRIWIDRDESLSLWQPIASKTTDAPAHKLVVAPVPKPVDVQVSIVDRVEKGKEKETVVEAPMQWVPIVGSSLVVDIPPPVVHVGTIHQPKHTIPTIVASKSFHDVFFF</sequence>
<dbReference type="PANTHER" id="PTHR31286:SF179">
    <property type="entry name" value="RNASE H TYPE-1 DOMAIN-CONTAINING PROTEIN"/>
    <property type="match status" value="1"/>
</dbReference>
<reference evidence="2" key="1">
    <citation type="submission" date="2024-07" db="EMBL/GenBank/DDBJ databases">
        <title>Two chromosome-level genome assemblies of Korean endemic species Abeliophyllum distichum and Forsythia ovata (Oleaceae).</title>
        <authorList>
            <person name="Jang H."/>
        </authorList>
    </citation>
    <scope>NUCLEOTIDE SEQUENCE [LARGE SCALE GENOMIC DNA]</scope>
</reference>
<dbReference type="EMBL" id="JBFOLK010000010">
    <property type="protein sequence ID" value="KAL2480634.1"/>
    <property type="molecule type" value="Genomic_DNA"/>
</dbReference>
<protein>
    <recommendedName>
        <fullName evidence="3">DUF4283 domain-containing protein</fullName>
    </recommendedName>
</protein>
<accession>A0ABD1QWN5</accession>
<organism evidence="1 2">
    <name type="scientific">Abeliophyllum distichum</name>
    <dbReference type="NCBI Taxonomy" id="126358"/>
    <lineage>
        <taxon>Eukaryota</taxon>
        <taxon>Viridiplantae</taxon>
        <taxon>Streptophyta</taxon>
        <taxon>Embryophyta</taxon>
        <taxon>Tracheophyta</taxon>
        <taxon>Spermatophyta</taxon>
        <taxon>Magnoliopsida</taxon>
        <taxon>eudicotyledons</taxon>
        <taxon>Gunneridae</taxon>
        <taxon>Pentapetalae</taxon>
        <taxon>asterids</taxon>
        <taxon>lamiids</taxon>
        <taxon>Lamiales</taxon>
        <taxon>Oleaceae</taxon>
        <taxon>Forsythieae</taxon>
        <taxon>Abeliophyllum</taxon>
    </lineage>
</organism>
<evidence type="ECO:0000313" key="2">
    <source>
        <dbReference type="Proteomes" id="UP001604336"/>
    </source>
</evidence>
<dbReference type="PANTHER" id="PTHR31286">
    <property type="entry name" value="GLYCINE-RICH CELL WALL STRUCTURAL PROTEIN 1.8-LIKE"/>
    <property type="match status" value="1"/>
</dbReference>
<dbReference type="AlphaFoldDB" id="A0ABD1QWN5"/>
<evidence type="ECO:0000313" key="1">
    <source>
        <dbReference type="EMBL" id="KAL2480634.1"/>
    </source>
</evidence>
<comment type="caution">
    <text evidence="1">The sequence shown here is derived from an EMBL/GenBank/DDBJ whole genome shotgun (WGS) entry which is preliminary data.</text>
</comment>
<name>A0ABD1QWN5_9LAMI</name>
<dbReference type="InterPro" id="IPR040256">
    <property type="entry name" value="At4g02000-like"/>
</dbReference>
<evidence type="ECO:0008006" key="3">
    <source>
        <dbReference type="Google" id="ProtNLM"/>
    </source>
</evidence>
<keyword evidence="2" id="KW-1185">Reference proteome</keyword>
<proteinExistence type="predicted"/>